<evidence type="ECO:0000256" key="1">
    <source>
        <dbReference type="SAM" id="MobiDB-lite"/>
    </source>
</evidence>
<dbReference type="Proteomes" id="UP000796880">
    <property type="component" value="Unassembled WGS sequence"/>
</dbReference>
<accession>A0A8K0HD96</accession>
<feature type="region of interest" description="Disordered" evidence="1">
    <location>
        <begin position="38"/>
        <end position="60"/>
    </location>
</feature>
<proteinExistence type="predicted"/>
<feature type="compositionally biased region" description="Low complexity" evidence="1">
    <location>
        <begin position="47"/>
        <end position="56"/>
    </location>
</feature>
<dbReference type="EMBL" id="VOIH02000004">
    <property type="protein sequence ID" value="KAF3449713.1"/>
    <property type="molecule type" value="Genomic_DNA"/>
</dbReference>
<evidence type="ECO:0000313" key="3">
    <source>
        <dbReference type="Proteomes" id="UP000796880"/>
    </source>
</evidence>
<protein>
    <submittedName>
        <fullName evidence="2">Uncharacterized protein</fullName>
    </submittedName>
</protein>
<organism evidence="2 3">
    <name type="scientific">Rhamnella rubrinervis</name>
    <dbReference type="NCBI Taxonomy" id="2594499"/>
    <lineage>
        <taxon>Eukaryota</taxon>
        <taxon>Viridiplantae</taxon>
        <taxon>Streptophyta</taxon>
        <taxon>Embryophyta</taxon>
        <taxon>Tracheophyta</taxon>
        <taxon>Spermatophyta</taxon>
        <taxon>Magnoliopsida</taxon>
        <taxon>eudicotyledons</taxon>
        <taxon>Gunneridae</taxon>
        <taxon>Pentapetalae</taxon>
        <taxon>rosids</taxon>
        <taxon>fabids</taxon>
        <taxon>Rosales</taxon>
        <taxon>Rhamnaceae</taxon>
        <taxon>rhamnoid group</taxon>
        <taxon>Rhamneae</taxon>
        <taxon>Rhamnella</taxon>
    </lineage>
</organism>
<comment type="caution">
    <text evidence="2">The sequence shown here is derived from an EMBL/GenBank/DDBJ whole genome shotgun (WGS) entry which is preliminary data.</text>
</comment>
<keyword evidence="3" id="KW-1185">Reference proteome</keyword>
<evidence type="ECO:0000313" key="2">
    <source>
        <dbReference type="EMBL" id="KAF3449713.1"/>
    </source>
</evidence>
<reference evidence="2" key="1">
    <citation type="submission" date="2020-03" db="EMBL/GenBank/DDBJ databases">
        <title>A high-quality chromosome-level genome assembly of a woody plant with both climbing and erect habits, Rhamnella rubrinervis.</title>
        <authorList>
            <person name="Lu Z."/>
            <person name="Yang Y."/>
            <person name="Zhu X."/>
            <person name="Sun Y."/>
        </authorList>
    </citation>
    <scope>NUCLEOTIDE SEQUENCE</scope>
    <source>
        <strain evidence="2">BYM</strain>
        <tissue evidence="2">Leaf</tissue>
    </source>
</reference>
<gene>
    <name evidence="2" type="ORF">FNV43_RR10444</name>
</gene>
<sequence>MTSCLGDLLLAMGDAKSSSIVIAARDRERDRELLIPVANSVNDDASSKPSSSTSSSHNTGLEVTSVFSPKSFPSLLLVLLTPLKPIPAFCFVATKWSAMKKSSNAVEKKFLGTRLKASKSERLHLLRSDGPGGHLSFRL</sequence>
<dbReference type="AlphaFoldDB" id="A0A8K0HD96"/>
<name>A0A8K0HD96_9ROSA</name>